<feature type="region of interest" description="Disordered" evidence="1">
    <location>
        <begin position="1"/>
        <end position="58"/>
    </location>
</feature>
<comment type="caution">
    <text evidence="2">The sequence shown here is derived from an EMBL/GenBank/DDBJ whole genome shotgun (WGS) entry which is preliminary data.</text>
</comment>
<dbReference type="Proteomes" id="UP000789570">
    <property type="component" value="Unassembled WGS sequence"/>
</dbReference>
<sequence length="58" mass="6527">MSKGKKYNNTATGERNNLSKRLNHEVTSSTSQLQPSPEPQPAPPSLQRFMRSTNENIK</sequence>
<organism evidence="2 3">
    <name type="scientific">Funneliformis caledonium</name>
    <dbReference type="NCBI Taxonomy" id="1117310"/>
    <lineage>
        <taxon>Eukaryota</taxon>
        <taxon>Fungi</taxon>
        <taxon>Fungi incertae sedis</taxon>
        <taxon>Mucoromycota</taxon>
        <taxon>Glomeromycotina</taxon>
        <taxon>Glomeromycetes</taxon>
        <taxon>Glomerales</taxon>
        <taxon>Glomeraceae</taxon>
        <taxon>Funneliformis</taxon>
    </lineage>
</organism>
<reference evidence="2" key="1">
    <citation type="submission" date="2021-06" db="EMBL/GenBank/DDBJ databases">
        <authorList>
            <person name="Kallberg Y."/>
            <person name="Tangrot J."/>
            <person name="Rosling A."/>
        </authorList>
    </citation>
    <scope>NUCLEOTIDE SEQUENCE</scope>
    <source>
        <strain evidence="2">UK204</strain>
    </source>
</reference>
<protein>
    <submittedName>
        <fullName evidence="2">17288_t:CDS:1</fullName>
    </submittedName>
</protein>
<dbReference type="EMBL" id="CAJVPQ010001622">
    <property type="protein sequence ID" value="CAG8561992.1"/>
    <property type="molecule type" value="Genomic_DNA"/>
</dbReference>
<proteinExistence type="predicted"/>
<evidence type="ECO:0000313" key="3">
    <source>
        <dbReference type="Proteomes" id="UP000789570"/>
    </source>
</evidence>
<dbReference type="AlphaFoldDB" id="A0A9N9BFG1"/>
<evidence type="ECO:0000313" key="2">
    <source>
        <dbReference type="EMBL" id="CAG8561992.1"/>
    </source>
</evidence>
<gene>
    <name evidence="2" type="ORF">FCALED_LOCUS6648</name>
</gene>
<name>A0A9N9BFG1_9GLOM</name>
<evidence type="ECO:0000256" key="1">
    <source>
        <dbReference type="SAM" id="MobiDB-lite"/>
    </source>
</evidence>
<accession>A0A9N9BFG1</accession>
<keyword evidence="3" id="KW-1185">Reference proteome</keyword>
<feature type="compositionally biased region" description="Polar residues" evidence="1">
    <location>
        <begin position="7"/>
        <end position="20"/>
    </location>
</feature>